<dbReference type="Pfam" id="PF09012">
    <property type="entry name" value="FeoC"/>
    <property type="match status" value="1"/>
</dbReference>
<gene>
    <name evidence="2" type="ORF">SAMN05421644_1165</name>
</gene>
<dbReference type="InterPro" id="IPR036388">
    <property type="entry name" value="WH-like_DNA-bd_sf"/>
</dbReference>
<dbReference type="InterPro" id="IPR015102">
    <property type="entry name" value="Tscrpt_reg_HTH_FeoC"/>
</dbReference>
<dbReference type="Gene3D" id="1.10.10.10">
    <property type="entry name" value="Winged helix-like DNA-binding domain superfamily/Winged helix DNA-binding domain"/>
    <property type="match status" value="1"/>
</dbReference>
<proteinExistence type="predicted"/>
<keyword evidence="3" id="KW-1185">Reference proteome</keyword>
<evidence type="ECO:0000313" key="3">
    <source>
        <dbReference type="Proteomes" id="UP000198672"/>
    </source>
</evidence>
<dbReference type="SUPFAM" id="SSF46785">
    <property type="entry name" value="Winged helix' DNA-binding domain"/>
    <property type="match status" value="1"/>
</dbReference>
<dbReference type="Proteomes" id="UP000198672">
    <property type="component" value="Unassembled WGS sequence"/>
</dbReference>
<organism evidence="2 3">
    <name type="scientific">Allochromatium warmingii</name>
    <name type="common">Chromatium warmingii</name>
    <dbReference type="NCBI Taxonomy" id="61595"/>
    <lineage>
        <taxon>Bacteria</taxon>
        <taxon>Pseudomonadati</taxon>
        <taxon>Pseudomonadota</taxon>
        <taxon>Gammaproteobacteria</taxon>
        <taxon>Chromatiales</taxon>
        <taxon>Chromatiaceae</taxon>
        <taxon>Allochromatium</taxon>
    </lineage>
</organism>
<protein>
    <submittedName>
        <fullName evidence="2">FeoC like transcriptional regulator</fullName>
    </submittedName>
</protein>
<dbReference type="EMBL" id="FNOW01000016">
    <property type="protein sequence ID" value="SDX85131.1"/>
    <property type="molecule type" value="Genomic_DNA"/>
</dbReference>
<evidence type="ECO:0000313" key="2">
    <source>
        <dbReference type="EMBL" id="SDX85131.1"/>
    </source>
</evidence>
<reference evidence="3" key="1">
    <citation type="submission" date="2016-10" db="EMBL/GenBank/DDBJ databases">
        <authorList>
            <person name="Varghese N."/>
            <person name="Submissions S."/>
        </authorList>
    </citation>
    <scope>NUCLEOTIDE SEQUENCE [LARGE SCALE GENOMIC DNA]</scope>
    <source>
        <strain evidence="3">DSM 173</strain>
    </source>
</reference>
<name>A0A1H3F2C9_ALLWA</name>
<accession>A0A1H3F2C9</accession>
<evidence type="ECO:0000259" key="1">
    <source>
        <dbReference type="Pfam" id="PF09012"/>
    </source>
</evidence>
<dbReference type="RefSeq" id="WP_091333271.1">
    <property type="nucleotide sequence ID" value="NZ_FNOW01000016.1"/>
</dbReference>
<dbReference type="InterPro" id="IPR036390">
    <property type="entry name" value="WH_DNA-bd_sf"/>
</dbReference>
<sequence length="82" mass="9253">MIVSELARYLRANRRAAVRDLAYRFDTEPEALRGMLDILERKGRIRKLPAYTPCAGGCSHCDPSTIELYEWVDATDPVAPTV</sequence>
<dbReference type="STRING" id="61595.SAMN05421644_1165"/>
<feature type="domain" description="Transcriptional regulator HTH-type FeoC" evidence="1">
    <location>
        <begin position="3"/>
        <end position="70"/>
    </location>
</feature>
<dbReference type="AlphaFoldDB" id="A0A1H3F2C9"/>
<dbReference type="OrthoDB" id="467062at2"/>